<dbReference type="EMBL" id="KI394767">
    <property type="protein sequence ID" value="ERN01077.1"/>
    <property type="molecule type" value="Genomic_DNA"/>
</dbReference>
<organism evidence="2 3">
    <name type="scientific">Amborella trichopoda</name>
    <dbReference type="NCBI Taxonomy" id="13333"/>
    <lineage>
        <taxon>Eukaryota</taxon>
        <taxon>Viridiplantae</taxon>
        <taxon>Streptophyta</taxon>
        <taxon>Embryophyta</taxon>
        <taxon>Tracheophyta</taxon>
        <taxon>Spermatophyta</taxon>
        <taxon>Magnoliopsida</taxon>
        <taxon>Amborellales</taxon>
        <taxon>Amborellaceae</taxon>
        <taxon>Amborella</taxon>
    </lineage>
</organism>
<feature type="transmembrane region" description="Helical" evidence="1">
    <location>
        <begin position="12"/>
        <end position="35"/>
    </location>
</feature>
<dbReference type="AlphaFoldDB" id="W1NTZ1"/>
<evidence type="ECO:0000313" key="2">
    <source>
        <dbReference type="EMBL" id="ERN01077.1"/>
    </source>
</evidence>
<name>W1NTZ1_AMBTC</name>
<protein>
    <submittedName>
        <fullName evidence="2">Uncharacterized protein</fullName>
    </submittedName>
</protein>
<gene>
    <name evidence="2" type="ORF">AMTR_s00002p00178730</name>
</gene>
<proteinExistence type="predicted"/>
<evidence type="ECO:0000256" key="1">
    <source>
        <dbReference type="SAM" id="Phobius"/>
    </source>
</evidence>
<dbReference type="PROSITE" id="PS51257">
    <property type="entry name" value="PROKAR_LIPOPROTEIN"/>
    <property type="match status" value="1"/>
</dbReference>
<reference evidence="3" key="1">
    <citation type="journal article" date="2013" name="Science">
        <title>The Amborella genome and the evolution of flowering plants.</title>
        <authorList>
            <consortium name="Amborella Genome Project"/>
        </authorList>
    </citation>
    <scope>NUCLEOTIDE SEQUENCE [LARGE SCALE GENOMIC DNA]</scope>
</reference>
<dbReference type="Proteomes" id="UP000017836">
    <property type="component" value="Unassembled WGS sequence"/>
</dbReference>
<dbReference type="HOGENOM" id="CLU_2323516_0_0_1"/>
<dbReference type="InterPro" id="IPR044821">
    <property type="entry name" value="At1g28695/At4g15970-like"/>
</dbReference>
<keyword evidence="1" id="KW-0812">Transmembrane</keyword>
<keyword evidence="3" id="KW-1185">Reference proteome</keyword>
<dbReference type="PANTHER" id="PTHR46038:SF12">
    <property type="entry name" value="OS03G0731800 PROTEIN"/>
    <property type="match status" value="1"/>
</dbReference>
<keyword evidence="1" id="KW-1133">Transmembrane helix</keyword>
<accession>W1NTZ1</accession>
<evidence type="ECO:0000313" key="3">
    <source>
        <dbReference type="Proteomes" id="UP000017836"/>
    </source>
</evidence>
<dbReference type="PANTHER" id="PTHR46038">
    <property type="entry name" value="EXPRESSED PROTEIN-RELATED"/>
    <property type="match status" value="1"/>
</dbReference>
<dbReference type="Gramene" id="ERN01077">
    <property type="protein sequence ID" value="ERN01077"/>
    <property type="gene ID" value="AMTR_s00002p00178730"/>
</dbReference>
<keyword evidence="1" id="KW-0472">Membrane</keyword>
<sequence length="99" mass="10792">MSSRKITAGQAGSWVVACALFLAFSLSFISNPALWNALHYPFQQLATHSLQQKVPYVAKDELDEALPGAAMTNNTLIITTVNKAYAEEGSMLDLFLESL</sequence>